<dbReference type="Proteomes" id="UP000471242">
    <property type="component" value="Unassembled WGS sequence"/>
</dbReference>
<dbReference type="AlphaFoldDB" id="A0A0H4JPZ5"/>
<comment type="caution">
    <text evidence="1">The sequence shown here is derived from an EMBL/GenBank/DDBJ whole genome shotgun (WGS) entry which is preliminary data.</text>
</comment>
<gene>
    <name evidence="1" type="ORF">D6U24_12130</name>
</gene>
<accession>A0A0H4JPZ5</accession>
<dbReference type="KEGG" id="vcq:EN18_03910"/>
<name>A0A0H4JPZ5_VIBCL</name>
<proteinExistence type="predicted"/>
<evidence type="ECO:0000313" key="2">
    <source>
        <dbReference type="Proteomes" id="UP000471242"/>
    </source>
</evidence>
<sequence length="84" mass="9690">MSENEREIGQINQKNKADSVQKQSLFNAATPLLLCRCLYFGEEVVPYPPREWPFPLRRMYGENTPIERGSACAEPLLSVENRYV</sequence>
<reference evidence="1 2" key="1">
    <citation type="submission" date="2018-09" db="EMBL/GenBank/DDBJ databases">
        <title>Genomic epidemiology reveals two lineages of Vibrio cholerae that can cause global cholera epidemics despite absence of cholera toxin gene.</title>
        <authorList>
            <person name="Wang H."/>
            <person name="Zen W."/>
            <person name="Yu H."/>
            <person name="Zhang W."/>
            <person name="Pan J."/>
            <person name="Yang C."/>
            <person name="Cui Y."/>
        </authorList>
    </citation>
    <scope>NUCLEOTIDE SEQUENCE [LARGE SCALE GENOMIC DNA]</scope>
    <source>
        <strain evidence="1 2">00-1_S85</strain>
    </source>
</reference>
<dbReference type="EMBL" id="QZRB01000016">
    <property type="protein sequence ID" value="MVD24108.1"/>
    <property type="molecule type" value="Genomic_DNA"/>
</dbReference>
<protein>
    <submittedName>
        <fullName evidence="1">Uncharacterized protein</fullName>
    </submittedName>
</protein>
<organism evidence="1 2">
    <name type="scientific">Vibrio cholerae</name>
    <dbReference type="NCBI Taxonomy" id="666"/>
    <lineage>
        <taxon>Bacteria</taxon>
        <taxon>Pseudomonadati</taxon>
        <taxon>Pseudomonadota</taxon>
        <taxon>Gammaproteobacteria</taxon>
        <taxon>Vibrionales</taxon>
        <taxon>Vibrionaceae</taxon>
        <taxon>Vibrio</taxon>
    </lineage>
</organism>
<evidence type="ECO:0000313" key="1">
    <source>
        <dbReference type="EMBL" id="MVD24108.1"/>
    </source>
</evidence>